<organism evidence="1 2">
    <name type="scientific">Anaerococcus cruorum</name>
    <dbReference type="NCBI Taxonomy" id="3115617"/>
    <lineage>
        <taxon>Bacteria</taxon>
        <taxon>Bacillati</taxon>
        <taxon>Bacillota</taxon>
        <taxon>Tissierellia</taxon>
        <taxon>Tissierellales</taxon>
        <taxon>Peptoniphilaceae</taxon>
        <taxon>Anaerococcus</taxon>
    </lineage>
</organism>
<gene>
    <name evidence="1" type="ORF">ACCQ40_04785</name>
</gene>
<proteinExistence type="predicted"/>
<keyword evidence="2" id="KW-1185">Reference proteome</keyword>
<evidence type="ECO:0000313" key="2">
    <source>
        <dbReference type="Proteomes" id="UP001638015"/>
    </source>
</evidence>
<accession>A0ABW9MW85</accession>
<dbReference type="Proteomes" id="UP001638015">
    <property type="component" value="Unassembled WGS sequence"/>
</dbReference>
<protein>
    <submittedName>
        <fullName evidence="1">Uncharacterized protein</fullName>
    </submittedName>
</protein>
<reference evidence="1 2" key="1">
    <citation type="journal article" date="2025" name="Anaerobe">
        <title>Description of Anaerococcus kampingiae sp. nov., Anaerococcus groningensis sp. nov., Anaerococcus martiniensis sp. nov., and Anaerococcus cruorum sp. nov., isolated from human clinical specimens.</title>
        <authorList>
            <person name="Boiten K.E."/>
            <person name="Meijer J."/>
            <person name="van Wezel E.M."/>
            <person name="Veloo A.C.M."/>
        </authorList>
    </citation>
    <scope>NUCLEOTIDE SEQUENCE [LARGE SCALE GENOMIC DNA]</scope>
    <source>
        <strain evidence="1 2">ENR1039</strain>
    </source>
</reference>
<comment type="caution">
    <text evidence="1">The sequence shown here is derived from an EMBL/GenBank/DDBJ whole genome shotgun (WGS) entry which is preliminary data.</text>
</comment>
<name>A0ABW9MW85_9FIRM</name>
<sequence length="162" mass="19242">MRYYVYGTKKQWKKYGDHPEGYLSEGNPLYKNIIALMKAAEYKYKAYLKIGIINDFKYTLIYEDRKSDEDIEKFELTYIGIIRYFPENEGTLPSLGLEISKDLKADTIQLELTDIECRNLLRCFRDYKIHASKSVYFERVCLGDHRMIDDTLFKIDEVLDDN</sequence>
<dbReference type="RefSeq" id="WP_410032836.1">
    <property type="nucleotide sequence ID" value="NZ_JBGMEH010000006.1"/>
</dbReference>
<evidence type="ECO:0000313" key="1">
    <source>
        <dbReference type="EMBL" id="MFO3716102.1"/>
    </source>
</evidence>
<dbReference type="EMBL" id="JBGMEH010000006">
    <property type="protein sequence ID" value="MFO3716102.1"/>
    <property type="molecule type" value="Genomic_DNA"/>
</dbReference>